<gene>
    <name evidence="1" type="ORF">L915_10066</name>
</gene>
<sequence>MMNTFMSSMSSWESSRAMSHQTVVHLVVVGIFEVGDKRSGSSDFSALSV</sequence>
<protein>
    <submittedName>
        <fullName evidence="1">Uncharacterized protein</fullName>
    </submittedName>
</protein>
<proteinExistence type="predicted"/>
<name>W2GPW9_PHYNI</name>
<dbReference type="AlphaFoldDB" id="W2GPW9"/>
<accession>W2GPW9</accession>
<evidence type="ECO:0000313" key="1">
    <source>
        <dbReference type="EMBL" id="ETK85023.1"/>
    </source>
</evidence>
<reference evidence="1" key="1">
    <citation type="submission" date="2013-11" db="EMBL/GenBank/DDBJ databases">
        <title>The Genome Sequence of Phytophthora parasitica CJ02B3.</title>
        <authorList>
            <consortium name="The Broad Institute Genomics Platform"/>
            <person name="Russ C."/>
            <person name="Tyler B."/>
            <person name="Panabieres F."/>
            <person name="Shan W."/>
            <person name="Tripathy S."/>
            <person name="Grunwald N."/>
            <person name="Machado M."/>
            <person name="Johnson C.S."/>
            <person name="Arredondo F."/>
            <person name="Hong C."/>
            <person name="Coffey M."/>
            <person name="Young S.K."/>
            <person name="Zeng Q."/>
            <person name="Gargeya S."/>
            <person name="Fitzgerald M."/>
            <person name="Abouelleil A."/>
            <person name="Alvarado L."/>
            <person name="Chapman S.B."/>
            <person name="Gainer-Dewar J."/>
            <person name="Goldberg J."/>
            <person name="Griggs A."/>
            <person name="Gujja S."/>
            <person name="Hansen M."/>
            <person name="Howarth C."/>
            <person name="Imamovic A."/>
            <person name="Ireland A."/>
            <person name="Larimer J."/>
            <person name="McCowan C."/>
            <person name="Murphy C."/>
            <person name="Pearson M."/>
            <person name="Poon T.W."/>
            <person name="Priest M."/>
            <person name="Roberts A."/>
            <person name="Saif S."/>
            <person name="Shea T."/>
            <person name="Sykes S."/>
            <person name="Wortman J."/>
            <person name="Nusbaum C."/>
            <person name="Birren B."/>
        </authorList>
    </citation>
    <scope>NUCLEOTIDE SEQUENCE [LARGE SCALE GENOMIC DNA]</scope>
    <source>
        <strain evidence="1">CJ02B3</strain>
    </source>
</reference>
<dbReference type="Proteomes" id="UP000053236">
    <property type="component" value="Unassembled WGS sequence"/>
</dbReference>
<dbReference type="EMBL" id="KI686628">
    <property type="protein sequence ID" value="ETK85023.1"/>
    <property type="molecule type" value="Genomic_DNA"/>
</dbReference>
<organism evidence="1">
    <name type="scientific">Phytophthora nicotianae</name>
    <name type="common">Potato buckeye rot agent</name>
    <name type="synonym">Phytophthora parasitica</name>
    <dbReference type="NCBI Taxonomy" id="4792"/>
    <lineage>
        <taxon>Eukaryota</taxon>
        <taxon>Sar</taxon>
        <taxon>Stramenopiles</taxon>
        <taxon>Oomycota</taxon>
        <taxon>Peronosporomycetes</taxon>
        <taxon>Peronosporales</taxon>
        <taxon>Peronosporaceae</taxon>
        <taxon>Phytophthora</taxon>
    </lineage>
</organism>